<comment type="caution">
    <text evidence="3">The sequence shown here is derived from an EMBL/GenBank/DDBJ whole genome shotgun (WGS) entry which is preliminary data.</text>
</comment>
<reference evidence="3 4" key="1">
    <citation type="journal article" date="2018" name="BMC Genomics">
        <title>Genomic comparison of Trypanosoma conorhini and Trypanosoma rangeli to Trypanosoma cruzi strains of high and low virulence.</title>
        <authorList>
            <person name="Bradwell K.R."/>
            <person name="Koparde V.N."/>
            <person name="Matveyev A.V."/>
            <person name="Serrano M.G."/>
            <person name="Alves J.M."/>
            <person name="Parikh H."/>
            <person name="Huang B."/>
            <person name="Lee V."/>
            <person name="Espinosa-Alvarez O."/>
            <person name="Ortiz P.A."/>
            <person name="Costa-Martins A.G."/>
            <person name="Teixeira M.M."/>
            <person name="Buck G.A."/>
        </authorList>
    </citation>
    <scope>NUCLEOTIDE SEQUENCE [LARGE SCALE GENOMIC DNA]</scope>
    <source>
        <strain evidence="3 4">025E</strain>
    </source>
</reference>
<evidence type="ECO:0000313" key="3">
    <source>
        <dbReference type="EMBL" id="RNF18211.1"/>
    </source>
</evidence>
<dbReference type="EMBL" id="MKKU01000239">
    <property type="protein sequence ID" value="RNF18211.1"/>
    <property type="molecule type" value="Genomic_DNA"/>
</dbReference>
<name>A0A3R7LPA0_9TRYP</name>
<organism evidence="3 4">
    <name type="scientific">Trypanosoma conorhini</name>
    <dbReference type="NCBI Taxonomy" id="83891"/>
    <lineage>
        <taxon>Eukaryota</taxon>
        <taxon>Discoba</taxon>
        <taxon>Euglenozoa</taxon>
        <taxon>Kinetoplastea</taxon>
        <taxon>Metakinetoplastina</taxon>
        <taxon>Trypanosomatida</taxon>
        <taxon>Trypanosomatidae</taxon>
        <taxon>Trypanosoma</taxon>
    </lineage>
</organism>
<comment type="similarity">
    <text evidence="1">Belongs to the menorin family.</text>
</comment>
<dbReference type="Proteomes" id="UP000284403">
    <property type="component" value="Unassembled WGS sequence"/>
</dbReference>
<dbReference type="AlphaFoldDB" id="A0A3R7LPA0"/>
<dbReference type="OrthoDB" id="248705at2759"/>
<sequence length="307" mass="32916">MAAAPTARRSCVPQEWAHAVNSLAALHAAADRLLSATEQHPIGLEVDVRVAPNDAAMVPLLHHDPIAAAEAAACVTLAAWLEELADIVASRLGRLGVVKLDFKDPSAAAAAHALIAQTSALYGELSAKFLFWWNADILAVGPRDTTRQPADHLSFTALPEAELHALIYAFVSHFGFGLSFGWRLPNAFAAYAATDVLRMRQFLRRLAAYTVEDAGGGVSVGEARLRPACVTFAVRHSAVFAAEATAGHEALWQSLDGLLDEARRLFTTANNAPPCFLSFWRGRGERLTGEEVGLARARFPTCTVDAN</sequence>
<feature type="domain" description="Menorin-like" evidence="2">
    <location>
        <begin position="15"/>
        <end position="252"/>
    </location>
</feature>
<dbReference type="Pfam" id="PF10223">
    <property type="entry name" value="Menorin_N"/>
    <property type="match status" value="1"/>
</dbReference>
<dbReference type="GeneID" id="40318207"/>
<keyword evidence="4" id="KW-1185">Reference proteome</keyword>
<dbReference type="RefSeq" id="XP_029228409.1">
    <property type="nucleotide sequence ID" value="XM_029371506.1"/>
</dbReference>
<evidence type="ECO:0000259" key="2">
    <source>
        <dbReference type="Pfam" id="PF10223"/>
    </source>
</evidence>
<dbReference type="InterPro" id="IPR019356">
    <property type="entry name" value="Menorin_dom"/>
</dbReference>
<evidence type="ECO:0000256" key="1">
    <source>
        <dbReference type="ARBA" id="ARBA00044953"/>
    </source>
</evidence>
<evidence type="ECO:0000313" key="4">
    <source>
        <dbReference type="Proteomes" id="UP000284403"/>
    </source>
</evidence>
<proteinExistence type="inferred from homology"/>
<protein>
    <recommendedName>
        <fullName evidence="2">Menorin-like domain-containing protein</fullName>
    </recommendedName>
</protein>
<gene>
    <name evidence="3" type="ORF">Tco025E_04596</name>
</gene>
<accession>A0A3R7LPA0</accession>